<proteinExistence type="predicted"/>
<feature type="coiled-coil region" evidence="1">
    <location>
        <begin position="410"/>
        <end position="470"/>
    </location>
</feature>
<accession>A0A6C0BT08</accession>
<reference evidence="2" key="1">
    <citation type="journal article" date="2020" name="Nature">
        <title>Giant virus diversity and host interactions through global metagenomics.</title>
        <authorList>
            <person name="Schulz F."/>
            <person name="Roux S."/>
            <person name="Paez-Espino D."/>
            <person name="Jungbluth S."/>
            <person name="Walsh D.A."/>
            <person name="Denef V.J."/>
            <person name="McMahon K.D."/>
            <person name="Konstantinidis K.T."/>
            <person name="Eloe-Fadrosh E.A."/>
            <person name="Kyrpides N.C."/>
            <person name="Woyke T."/>
        </authorList>
    </citation>
    <scope>NUCLEOTIDE SEQUENCE</scope>
    <source>
        <strain evidence="2">GVMAG-M-3300018428-16</strain>
    </source>
</reference>
<organism evidence="2">
    <name type="scientific">viral metagenome</name>
    <dbReference type="NCBI Taxonomy" id="1070528"/>
    <lineage>
        <taxon>unclassified sequences</taxon>
        <taxon>metagenomes</taxon>
        <taxon>organismal metagenomes</taxon>
    </lineage>
</organism>
<dbReference type="AlphaFoldDB" id="A0A6C0BT08"/>
<dbReference type="EMBL" id="MN739241">
    <property type="protein sequence ID" value="QHS95132.1"/>
    <property type="molecule type" value="Genomic_DNA"/>
</dbReference>
<name>A0A6C0BT08_9ZZZZ</name>
<keyword evidence="1" id="KW-0175">Coiled coil</keyword>
<sequence>MDLNQTKLTKSEWNSVERPVDKDEMKIIKLIIKGFYNTEIKYNENLSLISFIKISDVNDAMHYHLFTIHFVPLIESLIKKYNIDYTIPSKPKSCNTLKKSDSFKIENKDKEYISNNCHTIFDFTIIEVITHILKNRKKKLPQWQYFYYTLSQMKIQTIEGVNTFVIEFQNYILDSYLSEMKIESIIENSQEYIEKNQCLIHYSDIKLYGHQQQLFNIFNKDKVSNRNLVLYIAPTATGKTLSPLGLSEKYKIIFVCAARHVGIALSKSAISAGKKIAFAFGCNDASEIRLHYSAAASYVKHHKTGQDIKYKDGNKKVDNSDGSKVEIIICDLLSYEASMNYMLSWNKPNDIITYWDEPTITLDYSEHSFHEIIQKNWSINLIPNVILSSATLPNENEIDTVIEDFEDRFKFTYNRRLIELKKNKKELEELLESLKQSSESSKPSDYNDYIDIYVSKIENIDIEINKLQQNIDTPTNVSVIKSYECKKTISIINKDGYVELPHLLFDTYKDLRNSVHHIRNNKTILRYLDLNEISKFIIWINRKKEMFDSSYHISNVFQTIEDVNMLNIKLNYLNILDSINNSLYKWTVIYNMFIGTRIYKFTPNPKGIESDNLTKAHSFDSKTSNNSNIFDFKRTISHDITSKHIKSSGLVNITTSDSYTLTDGPTIYIASDVDKIAKFCLHMAKIPANIMKEISDAITFNNTINNKLTKLEKDYEDAMAPFEEKEKRINKDTIPPAIKNMRNEINNLTKLIKSVTLPDVYIPNKIDHLNKWTNLSSSSSSSSSPYTSKIIDSDVEKVMAIKDVDDIWKVLLLLGIGLFSQSTSITYTELVKEFAINQKLYLIIADGDYIYGTNYQFCHGYLSKDLIKDLTQEKAIQAMGRIGRNKFQLDYTIRFRENNIIRKIFLPDEDKPEARNMCRLFSTDYSLLH</sequence>
<evidence type="ECO:0000256" key="1">
    <source>
        <dbReference type="SAM" id="Coils"/>
    </source>
</evidence>
<evidence type="ECO:0000313" key="2">
    <source>
        <dbReference type="EMBL" id="QHS95132.1"/>
    </source>
</evidence>
<protein>
    <submittedName>
        <fullName evidence="2">Uncharacterized protein</fullName>
    </submittedName>
</protein>